<sequence>MIAIPTYLLRLVRRTIGALAFINIIILAGGYIFSYNDIWDYNNTFLVFQQFIVNLFLVTAASYALSPKRQDNLSASTSINDRNREWSRRRRAVFTVVLAAFTLFYASTALARLTSPSSPGGSFAGCDAYGSLKQACVAHFFICTAELVIVVLLIVEGVFTFQELGLREEEERELDRMQDLPPIVVQYQPDLALPARALTRGEVVPGMELDREGEEREEEEVLPEYERHPKPRRGQQVVIVDMMHLEPLGQQEQVPGTSRLPRYDSVVEMSERTTATATAVTATAAAAEVEESSLVSTESTPDPLSEPVIGISATEEPSTETAPSVPTAQESLSSSSTEPETTQTSLPSTSSPPSLPRVPSYAP</sequence>
<keyword evidence="4" id="KW-1185">Reference proteome</keyword>
<accession>A0A9P5VPD1</accession>
<feature type="compositionally biased region" description="Polar residues" evidence="1">
    <location>
        <begin position="315"/>
        <end position="328"/>
    </location>
</feature>
<keyword evidence="2" id="KW-0812">Transmembrane</keyword>
<protein>
    <submittedName>
        <fullName evidence="3">Uncharacterized protein</fullName>
    </submittedName>
</protein>
<evidence type="ECO:0000256" key="1">
    <source>
        <dbReference type="SAM" id="MobiDB-lite"/>
    </source>
</evidence>
<dbReference type="AlphaFoldDB" id="A0A9P5VPD1"/>
<feature type="transmembrane region" description="Helical" evidence="2">
    <location>
        <begin position="137"/>
        <end position="159"/>
    </location>
</feature>
<evidence type="ECO:0000313" key="4">
    <source>
        <dbReference type="Proteomes" id="UP000696485"/>
    </source>
</evidence>
<feature type="region of interest" description="Disordered" evidence="1">
    <location>
        <begin position="210"/>
        <end position="230"/>
    </location>
</feature>
<gene>
    <name evidence="3" type="ORF">BG006_000423</name>
</gene>
<reference evidence="3" key="1">
    <citation type="journal article" date="2020" name="Fungal Divers.">
        <title>Resolving the Mortierellaceae phylogeny through synthesis of multi-gene phylogenetics and phylogenomics.</title>
        <authorList>
            <person name="Vandepol N."/>
            <person name="Liber J."/>
            <person name="Desiro A."/>
            <person name="Na H."/>
            <person name="Kennedy M."/>
            <person name="Barry K."/>
            <person name="Grigoriev I.V."/>
            <person name="Miller A.N."/>
            <person name="O'Donnell K."/>
            <person name="Stajich J.E."/>
            <person name="Bonito G."/>
        </authorList>
    </citation>
    <scope>NUCLEOTIDE SEQUENCE</scope>
    <source>
        <strain evidence="3">NVP1</strain>
    </source>
</reference>
<feature type="transmembrane region" description="Helical" evidence="2">
    <location>
        <begin position="92"/>
        <end position="113"/>
    </location>
</feature>
<evidence type="ECO:0000256" key="2">
    <source>
        <dbReference type="SAM" id="Phobius"/>
    </source>
</evidence>
<organism evidence="3 4">
    <name type="scientific">Podila minutissima</name>
    <dbReference type="NCBI Taxonomy" id="64525"/>
    <lineage>
        <taxon>Eukaryota</taxon>
        <taxon>Fungi</taxon>
        <taxon>Fungi incertae sedis</taxon>
        <taxon>Mucoromycota</taxon>
        <taxon>Mortierellomycotina</taxon>
        <taxon>Mortierellomycetes</taxon>
        <taxon>Mortierellales</taxon>
        <taxon>Mortierellaceae</taxon>
        <taxon>Podila</taxon>
    </lineage>
</organism>
<comment type="caution">
    <text evidence="3">The sequence shown here is derived from an EMBL/GenBank/DDBJ whole genome shotgun (WGS) entry which is preliminary data.</text>
</comment>
<feature type="transmembrane region" description="Helical" evidence="2">
    <location>
        <begin position="12"/>
        <end position="33"/>
    </location>
</feature>
<keyword evidence="2" id="KW-1133">Transmembrane helix</keyword>
<name>A0A9P5VPD1_9FUNG</name>
<dbReference type="EMBL" id="JAAAUY010000107">
    <property type="protein sequence ID" value="KAF9335283.1"/>
    <property type="molecule type" value="Genomic_DNA"/>
</dbReference>
<feature type="compositionally biased region" description="Low complexity" evidence="1">
    <location>
        <begin position="288"/>
        <end position="300"/>
    </location>
</feature>
<evidence type="ECO:0000313" key="3">
    <source>
        <dbReference type="EMBL" id="KAF9335283.1"/>
    </source>
</evidence>
<keyword evidence="2" id="KW-0472">Membrane</keyword>
<feature type="compositionally biased region" description="Low complexity" evidence="1">
    <location>
        <begin position="329"/>
        <end position="352"/>
    </location>
</feature>
<feature type="region of interest" description="Disordered" evidence="1">
    <location>
        <begin position="288"/>
        <end position="363"/>
    </location>
</feature>
<dbReference type="Proteomes" id="UP000696485">
    <property type="component" value="Unassembled WGS sequence"/>
</dbReference>
<feature type="transmembrane region" description="Helical" evidence="2">
    <location>
        <begin position="45"/>
        <end position="65"/>
    </location>
</feature>
<proteinExistence type="predicted"/>